<accession>A0AC58TD92</accession>
<evidence type="ECO:0000313" key="2">
    <source>
        <dbReference type="RefSeq" id="XP_075095193.1"/>
    </source>
</evidence>
<evidence type="ECO:0000313" key="1">
    <source>
        <dbReference type="Proteomes" id="UP000790787"/>
    </source>
</evidence>
<proteinExistence type="predicted"/>
<name>A0AC58TD92_TOBAC</name>
<reference evidence="1" key="1">
    <citation type="journal article" date="2014" name="Nat. Commun.">
        <title>The tobacco genome sequence and its comparison with those of tomato and potato.</title>
        <authorList>
            <person name="Sierro N."/>
            <person name="Battey J.N."/>
            <person name="Ouadi S."/>
            <person name="Bakaher N."/>
            <person name="Bovet L."/>
            <person name="Willig A."/>
            <person name="Goepfert S."/>
            <person name="Peitsch M.C."/>
            <person name="Ivanov N.V."/>
        </authorList>
    </citation>
    <scope>NUCLEOTIDE SEQUENCE [LARGE SCALE GENOMIC DNA]</scope>
</reference>
<dbReference type="RefSeq" id="XP_075095193.1">
    <property type="nucleotide sequence ID" value="XM_075239092.1"/>
</dbReference>
<organism evidence="1 2">
    <name type="scientific">Nicotiana tabacum</name>
    <name type="common">Common tobacco</name>
    <dbReference type="NCBI Taxonomy" id="4097"/>
    <lineage>
        <taxon>Eukaryota</taxon>
        <taxon>Viridiplantae</taxon>
        <taxon>Streptophyta</taxon>
        <taxon>Embryophyta</taxon>
        <taxon>Tracheophyta</taxon>
        <taxon>Spermatophyta</taxon>
        <taxon>Magnoliopsida</taxon>
        <taxon>eudicotyledons</taxon>
        <taxon>Gunneridae</taxon>
        <taxon>Pentapetalae</taxon>
        <taxon>asterids</taxon>
        <taxon>lamiids</taxon>
        <taxon>Solanales</taxon>
        <taxon>Solanaceae</taxon>
        <taxon>Nicotianoideae</taxon>
        <taxon>Nicotianeae</taxon>
        <taxon>Nicotiana</taxon>
    </lineage>
</organism>
<protein>
    <submittedName>
        <fullName evidence="2">Uncharacterized protein LOC142173494</fullName>
    </submittedName>
</protein>
<keyword evidence="1" id="KW-1185">Reference proteome</keyword>
<dbReference type="Proteomes" id="UP000790787">
    <property type="component" value="Chromosome 19"/>
</dbReference>
<reference evidence="2" key="2">
    <citation type="submission" date="2025-08" db="UniProtKB">
        <authorList>
            <consortium name="RefSeq"/>
        </authorList>
    </citation>
    <scope>IDENTIFICATION</scope>
    <source>
        <tissue evidence="2">Leaf</tissue>
    </source>
</reference>
<gene>
    <name evidence="2" type="primary">LOC142173494</name>
</gene>
<sequence>MTNDVLNAGTEVCEILQANILIEKFSPSWSDYRNQLKHKKKKLTFQELISQIRTEEANRLKDKEAERLKDKMKFLSLNSSKANLVESASTFVKDMFKGKLKKGHVKKQNCFNKSKGQIQKSKGPCYVCGKIGHKAFQCNQRQGQSSKKGGKAQVEANLTESGDAIVVVVVEVNMVANKTDWMLDIGVSRHICANKDLFNDFEESTDRECVYMGDFVGEGYFNKGLFVLNIVEAITSNASTSNSAYIAESIDLWHEANFTKKPSKNVTSRNTELLELVHSDLVDFKNTVSKGGKKCYITFVDDFSRYTKVYLLKFKDEAESIITANDHENDLRRSKRRRIEASFGTNFITTFLTENIDLNLFNYEFVSTYLIEEDPKTYDEAMRGFNQKKGIDYFDTYSLVTKIATIRTRVALATIHNLVIHQMDVKTAFLNGDLEEEIYMTQPEGFVIQGQENKVRKLKKSLYGLKRVPKQWYEKFNSTLVDNEFFVNASDTCVYSKMEGSDCVIIYLYVDDMLIFGPNMDIVNETKNLLSSTFEMKDHGEADNFLGIKIKRTANGFSLSKSHYIKKMLKRFDCFDVAPVRTPYDPSIHLRKNKESSISQT</sequence>